<name>A0A0L0UXQ6_9BASI</name>
<dbReference type="Proteomes" id="UP000054564">
    <property type="component" value="Unassembled WGS sequence"/>
</dbReference>
<protein>
    <submittedName>
        <fullName evidence="2">Uncharacterized protein</fullName>
    </submittedName>
</protein>
<comment type="caution">
    <text evidence="2">The sequence shown here is derived from an EMBL/GenBank/DDBJ whole genome shotgun (WGS) entry which is preliminary data.</text>
</comment>
<keyword evidence="1" id="KW-0732">Signal</keyword>
<evidence type="ECO:0000256" key="1">
    <source>
        <dbReference type="SAM" id="SignalP"/>
    </source>
</evidence>
<organism evidence="2 3">
    <name type="scientific">Puccinia striiformis f. sp. tritici PST-78</name>
    <dbReference type="NCBI Taxonomy" id="1165861"/>
    <lineage>
        <taxon>Eukaryota</taxon>
        <taxon>Fungi</taxon>
        <taxon>Dikarya</taxon>
        <taxon>Basidiomycota</taxon>
        <taxon>Pucciniomycotina</taxon>
        <taxon>Pucciniomycetes</taxon>
        <taxon>Pucciniales</taxon>
        <taxon>Pucciniaceae</taxon>
        <taxon>Puccinia</taxon>
    </lineage>
</organism>
<gene>
    <name evidence="2" type="ORF">PSTG_15068</name>
</gene>
<evidence type="ECO:0000313" key="2">
    <source>
        <dbReference type="EMBL" id="KNE91509.1"/>
    </source>
</evidence>
<sequence>MSGPPKAAAWLSSFIGIACCYITKEWKYTTNSGSNSFTMAKAVAAKFRATDHTTWDVGLLLLQRQPDIATDA</sequence>
<accession>A0A0L0UXQ6</accession>
<feature type="chain" id="PRO_5005549189" evidence="1">
    <location>
        <begin position="21"/>
        <end position="72"/>
    </location>
</feature>
<dbReference type="EMBL" id="AJIL01000200">
    <property type="protein sequence ID" value="KNE91509.1"/>
    <property type="molecule type" value="Genomic_DNA"/>
</dbReference>
<dbReference type="STRING" id="1165861.A0A0L0UXQ6"/>
<reference evidence="3" key="1">
    <citation type="submission" date="2014-03" db="EMBL/GenBank/DDBJ databases">
        <title>The Genome Sequence of Puccinia striiformis f. sp. tritici PST-78.</title>
        <authorList>
            <consortium name="The Broad Institute Genome Sequencing Platform"/>
            <person name="Cuomo C."/>
            <person name="Hulbert S."/>
            <person name="Chen X."/>
            <person name="Walker B."/>
            <person name="Young S.K."/>
            <person name="Zeng Q."/>
            <person name="Gargeya S."/>
            <person name="Fitzgerald M."/>
            <person name="Haas B."/>
            <person name="Abouelleil A."/>
            <person name="Alvarado L."/>
            <person name="Arachchi H.M."/>
            <person name="Berlin A.M."/>
            <person name="Chapman S.B."/>
            <person name="Goldberg J."/>
            <person name="Griggs A."/>
            <person name="Gujja S."/>
            <person name="Hansen M."/>
            <person name="Howarth C."/>
            <person name="Imamovic A."/>
            <person name="Larimer J."/>
            <person name="McCowan C."/>
            <person name="Montmayeur A."/>
            <person name="Murphy C."/>
            <person name="Neiman D."/>
            <person name="Pearson M."/>
            <person name="Priest M."/>
            <person name="Roberts A."/>
            <person name="Saif S."/>
            <person name="Shea T."/>
            <person name="Sisk P."/>
            <person name="Sykes S."/>
            <person name="Wortman J."/>
            <person name="Nusbaum C."/>
            <person name="Birren B."/>
        </authorList>
    </citation>
    <scope>NUCLEOTIDE SEQUENCE [LARGE SCALE GENOMIC DNA]</scope>
    <source>
        <strain evidence="3">race PST-78</strain>
    </source>
</reference>
<dbReference type="AlphaFoldDB" id="A0A0L0UXQ6"/>
<feature type="signal peptide" evidence="1">
    <location>
        <begin position="1"/>
        <end position="20"/>
    </location>
</feature>
<dbReference type="PROSITE" id="PS51257">
    <property type="entry name" value="PROKAR_LIPOPROTEIN"/>
    <property type="match status" value="1"/>
</dbReference>
<keyword evidence="3" id="KW-1185">Reference proteome</keyword>
<proteinExistence type="predicted"/>
<evidence type="ECO:0000313" key="3">
    <source>
        <dbReference type="Proteomes" id="UP000054564"/>
    </source>
</evidence>